<evidence type="ECO:0000256" key="8">
    <source>
        <dbReference type="ARBA" id="ARBA00022801"/>
    </source>
</evidence>
<comment type="catalytic activity">
    <reaction evidence="14">
        <text>a nucleoside 3',5'-cyclic phosphate + H2O = a nucleoside 5'-phosphate + H(+)</text>
        <dbReference type="Rhea" id="RHEA:14653"/>
        <dbReference type="ChEBI" id="CHEBI:15377"/>
        <dbReference type="ChEBI" id="CHEBI:15378"/>
        <dbReference type="ChEBI" id="CHEBI:57867"/>
        <dbReference type="ChEBI" id="CHEBI:58464"/>
        <dbReference type="EC" id="3.1.4.17"/>
    </reaction>
    <physiologicalReaction direction="left-to-right" evidence="14">
        <dbReference type="Rhea" id="RHEA:14654"/>
    </physiologicalReaction>
</comment>
<feature type="region of interest" description="Disordered" evidence="17">
    <location>
        <begin position="459"/>
        <end position="478"/>
    </location>
</feature>
<dbReference type="InterPro" id="IPR023174">
    <property type="entry name" value="PDEase_CS"/>
</dbReference>
<dbReference type="CDD" id="cd00077">
    <property type="entry name" value="HDc"/>
    <property type="match status" value="1"/>
</dbReference>
<organism evidence="20 21">
    <name type="scientific">Sander lucioperca</name>
    <name type="common">Pike-perch</name>
    <name type="synonym">Perca lucioperca</name>
    <dbReference type="NCBI Taxonomy" id="283035"/>
    <lineage>
        <taxon>Eukaryota</taxon>
        <taxon>Metazoa</taxon>
        <taxon>Chordata</taxon>
        <taxon>Craniata</taxon>
        <taxon>Vertebrata</taxon>
        <taxon>Euteleostomi</taxon>
        <taxon>Actinopterygii</taxon>
        <taxon>Neopterygii</taxon>
        <taxon>Teleostei</taxon>
        <taxon>Neoteleostei</taxon>
        <taxon>Acanthomorphata</taxon>
        <taxon>Eupercaria</taxon>
        <taxon>Perciformes</taxon>
        <taxon>Percoidei</taxon>
        <taxon>Percidae</taxon>
        <taxon>Luciopercinae</taxon>
        <taxon>Sander</taxon>
    </lineage>
</organism>
<feature type="region of interest" description="Disordered" evidence="17">
    <location>
        <begin position="557"/>
        <end position="588"/>
    </location>
</feature>
<dbReference type="AlphaFoldDB" id="A0A8C9YWS2"/>
<dbReference type="PROSITE" id="PS51845">
    <property type="entry name" value="PDEASE_I_2"/>
    <property type="match status" value="1"/>
</dbReference>
<evidence type="ECO:0000256" key="9">
    <source>
        <dbReference type="ARBA" id="ARBA00022989"/>
    </source>
</evidence>
<comment type="cofactor">
    <cofactor evidence="16">
        <name>a divalent metal cation</name>
        <dbReference type="ChEBI" id="CHEBI:60240"/>
    </cofactor>
    <text evidence="16">Binds 2 divalent metal cations per subunit. Site 1 may preferentially bind zinc ions, while site 2 has a preference for magnesium and/or manganese ions.</text>
</comment>
<dbReference type="SMART" id="SM00471">
    <property type="entry name" value="HDc"/>
    <property type="match status" value="1"/>
</dbReference>
<feature type="region of interest" description="Disordered" evidence="17">
    <location>
        <begin position="404"/>
        <end position="429"/>
    </location>
</feature>
<reference evidence="20" key="1">
    <citation type="submission" date="2025-08" db="UniProtKB">
        <authorList>
            <consortium name="Ensembl"/>
        </authorList>
    </citation>
    <scope>IDENTIFICATION</scope>
</reference>
<evidence type="ECO:0000256" key="16">
    <source>
        <dbReference type="RuleBase" id="RU363067"/>
    </source>
</evidence>
<keyword evidence="5" id="KW-0597">Phosphoprotein</keyword>
<evidence type="ECO:0000256" key="5">
    <source>
        <dbReference type="ARBA" id="ARBA00022553"/>
    </source>
</evidence>
<sequence length="1077" mass="118139">MTQPAPSCQLLAGTLFVMVRCAGWHSLVAVTWTCRGVSSAVCFASVSVILALLLRLVDWDAGSSSSNGNSSGSGSRLHFAAGCAVELLLTVGYCVSPVFTLVCAFFWVGLYLIRCGVLIRTAVFLLAVCNLGEVAAQSLLRGAEEQLLSLPATLVVLGFLGSGALLVVRLRQGVSILVFISVIRAISLVSLGTFRASWRPYLAYLLGLLGVLLARYADRLLPASGTSGTGCCGSVTGAKEEDIPVFKRRRRSSSIAASEMMAHGQSNSKSHRRTSLPCIPRDQIMCHPEWDYKRALSRSQSSGTSVVVDIAVMGEAHGLISDLLADPSLPPNTCSSLKAVSNLLSTQISLQPLHRPRIPADTHTCSDSEEGPEKTERLAIPKRLRRSLPPGLLRRISSTWTTTTSATGLPTIEPGPVRRDRSAIKSRSRSMSVSCAASVTSNHLYSKPLERPGFPPSNVSPLGSPCSSPPVQGTPVSSPTIKTCSVQLPEPAGPLTERTSALFSRLIFDSLILTFSTTALIVTLYNHQHGYIILHMSNMCNVFPDERAVASSDYDSTYDSTYETNHSDSSDFAQNEEEGEGGKKLPEAREGCREYLDKPILATEPLVMPALEPLMSQLNNWNFPIFSLVEKTHGKTGCILSQVSYKLFEDTGLFETFRIPVQEFMNYFHALENGYRVIPYHNRIHATDVLHAVWYLTTQPVPGLPTLLTENGIHTDSENGIMPGATGFLMSKMNSVMEDSYGSLAGLIPGLELMALYVAAAMHDYDHPGRTNAFLVATSAPQALLYNDRSVLENHHAASAWNLFMSRPEYNFLANLEHVEFKRFRFLVIEAILATDLKKHFDFLAEFNAKVGDEGVSGIDWTNENDRLLVCQMCIKLADVNGPLKCKELHLQWTEGIVNEFYEQGDEEASLGLPISPFMDRSAPQLAKLQESFITHIVGPLCSSYDSAALMPGCWVDLAEGETEPEEAKEGQDTEEEEEDTVSRRKVFCQITQHILENHDMWKSVIAAEAQEEARKEDCISSPTDPITAIHEEEEEQASKEEESTECLDKREEMPALEEEEMLPQSETSGGKEEEPE</sequence>
<feature type="compositionally biased region" description="Basic and acidic residues" evidence="17">
    <location>
        <begin position="1037"/>
        <end position="1054"/>
    </location>
</feature>
<evidence type="ECO:0000256" key="11">
    <source>
        <dbReference type="ARBA" id="ARBA00023149"/>
    </source>
</evidence>
<evidence type="ECO:0000256" key="14">
    <source>
        <dbReference type="ARBA" id="ARBA00033709"/>
    </source>
</evidence>
<dbReference type="GO" id="GO:0007165">
    <property type="term" value="P:signal transduction"/>
    <property type="evidence" value="ECO:0007669"/>
    <property type="project" value="InterPro"/>
</dbReference>
<comment type="similarity">
    <text evidence="15">Belongs to the cyclic nucleotide phosphodiesterase family. PDE3 subfamily.</text>
</comment>
<evidence type="ECO:0000256" key="7">
    <source>
        <dbReference type="ARBA" id="ARBA00022723"/>
    </source>
</evidence>
<comment type="cofactor">
    <cofactor evidence="2">
        <name>Mg(2+)</name>
        <dbReference type="ChEBI" id="CHEBI:18420"/>
    </cofactor>
</comment>
<comment type="catalytic activity">
    <reaction evidence="12">
        <text>3',5'-cyclic AMP + H2O = AMP + H(+)</text>
        <dbReference type="Rhea" id="RHEA:25277"/>
        <dbReference type="ChEBI" id="CHEBI:15377"/>
        <dbReference type="ChEBI" id="CHEBI:15378"/>
        <dbReference type="ChEBI" id="CHEBI:58165"/>
        <dbReference type="ChEBI" id="CHEBI:456215"/>
    </reaction>
    <physiologicalReaction direction="left-to-right" evidence="12">
        <dbReference type="Rhea" id="RHEA:25278"/>
    </physiologicalReaction>
</comment>
<evidence type="ECO:0000256" key="17">
    <source>
        <dbReference type="SAM" id="MobiDB-lite"/>
    </source>
</evidence>
<reference evidence="20" key="2">
    <citation type="submission" date="2025-09" db="UniProtKB">
        <authorList>
            <consortium name="Ensembl"/>
        </authorList>
    </citation>
    <scope>IDENTIFICATION</scope>
</reference>
<dbReference type="Ensembl" id="ENSSLUT00000029408.1">
    <property type="protein sequence ID" value="ENSSLUP00000028486.1"/>
    <property type="gene ID" value="ENSSLUG00000012837.1"/>
</dbReference>
<evidence type="ECO:0000259" key="19">
    <source>
        <dbReference type="PROSITE" id="PS51845"/>
    </source>
</evidence>
<evidence type="ECO:0000256" key="1">
    <source>
        <dbReference type="ARBA" id="ARBA00001936"/>
    </source>
</evidence>
<accession>A0A8C9YWS2</accession>
<feature type="transmembrane region" description="Helical" evidence="18">
    <location>
        <begin position="78"/>
        <end position="111"/>
    </location>
</feature>
<feature type="transmembrane region" description="Helical" evidence="18">
    <location>
        <begin position="117"/>
        <end position="136"/>
    </location>
</feature>
<evidence type="ECO:0000256" key="4">
    <source>
        <dbReference type="ARBA" id="ARBA00022535"/>
    </source>
</evidence>
<keyword evidence="9 18" id="KW-1133">Transmembrane helix</keyword>
<evidence type="ECO:0000256" key="13">
    <source>
        <dbReference type="ARBA" id="ARBA00033684"/>
    </source>
</evidence>
<dbReference type="GO" id="GO:0046872">
    <property type="term" value="F:metal ion binding"/>
    <property type="evidence" value="ECO:0007669"/>
    <property type="project" value="UniProtKB-KW"/>
</dbReference>
<comment type="subcellular location">
    <subcellularLocation>
        <location evidence="3">Membrane</location>
        <topology evidence="3">Multi-pass membrane protein</topology>
    </subcellularLocation>
</comment>
<dbReference type="PROSITE" id="PS00126">
    <property type="entry name" value="PDEASE_I_1"/>
    <property type="match status" value="1"/>
</dbReference>
<dbReference type="Pfam" id="PF00233">
    <property type="entry name" value="PDEase_I"/>
    <property type="match status" value="1"/>
</dbReference>
<proteinExistence type="inferred from homology"/>
<evidence type="ECO:0000256" key="12">
    <source>
        <dbReference type="ARBA" id="ARBA00033675"/>
    </source>
</evidence>
<keyword evidence="21" id="KW-1185">Reference proteome</keyword>
<dbReference type="GeneTree" id="ENSGT00940000156628"/>
<dbReference type="Proteomes" id="UP000694568">
    <property type="component" value="Unplaced"/>
</dbReference>
<feature type="transmembrane region" description="Helical" evidence="18">
    <location>
        <begin position="174"/>
        <end position="194"/>
    </location>
</feature>
<dbReference type="InterPro" id="IPR003607">
    <property type="entry name" value="HD/PDEase_dom"/>
</dbReference>
<feature type="transmembrane region" description="Helical" evidence="18">
    <location>
        <begin position="148"/>
        <end position="168"/>
    </location>
</feature>
<dbReference type="EC" id="3.1.4.-" evidence="16"/>
<feature type="region of interest" description="Disordered" evidence="17">
    <location>
        <begin position="961"/>
        <end position="984"/>
    </location>
</feature>
<dbReference type="GO" id="GO:0016020">
    <property type="term" value="C:membrane"/>
    <property type="evidence" value="ECO:0007669"/>
    <property type="project" value="UniProtKB-SubCell"/>
</dbReference>
<comment type="catalytic activity">
    <reaction evidence="13">
        <text>3',5'-cyclic GMP + H2O = GMP + H(+)</text>
        <dbReference type="Rhea" id="RHEA:16957"/>
        <dbReference type="ChEBI" id="CHEBI:15377"/>
        <dbReference type="ChEBI" id="CHEBI:15378"/>
        <dbReference type="ChEBI" id="CHEBI:57746"/>
        <dbReference type="ChEBI" id="CHEBI:58115"/>
    </reaction>
    <physiologicalReaction direction="left-to-right" evidence="13">
        <dbReference type="Rhea" id="RHEA:16958"/>
    </physiologicalReaction>
</comment>
<dbReference type="SUPFAM" id="SSF109604">
    <property type="entry name" value="HD-domain/PDEase-like"/>
    <property type="match status" value="1"/>
</dbReference>
<keyword evidence="8 16" id="KW-0378">Hydrolase</keyword>
<keyword evidence="10 18" id="KW-0472">Membrane</keyword>
<evidence type="ECO:0000313" key="21">
    <source>
        <dbReference type="Proteomes" id="UP000694568"/>
    </source>
</evidence>
<name>A0A8C9YWS2_SANLU</name>
<dbReference type="Gene3D" id="1.10.1300.10">
    <property type="entry name" value="3'5'-cyclic nucleotide phosphodiesterase, catalytic domain"/>
    <property type="match status" value="1"/>
</dbReference>
<keyword evidence="4" id="KW-0140">cGMP</keyword>
<feature type="transmembrane region" description="Helical" evidence="18">
    <location>
        <begin position="37"/>
        <end position="57"/>
    </location>
</feature>
<comment type="cofactor">
    <cofactor evidence="1">
        <name>Mn(2+)</name>
        <dbReference type="ChEBI" id="CHEBI:29035"/>
    </cofactor>
</comment>
<dbReference type="PANTHER" id="PTHR11347">
    <property type="entry name" value="CYCLIC NUCLEOTIDE PHOSPHODIESTERASE"/>
    <property type="match status" value="1"/>
</dbReference>
<dbReference type="InterPro" id="IPR036971">
    <property type="entry name" value="PDEase_catalytic_dom_sf"/>
</dbReference>
<feature type="domain" description="PDEase" evidence="19">
    <location>
        <begin position="603"/>
        <end position="1009"/>
    </location>
</feature>
<gene>
    <name evidence="20" type="primary">LOC116048291</name>
</gene>
<evidence type="ECO:0000256" key="2">
    <source>
        <dbReference type="ARBA" id="ARBA00001946"/>
    </source>
</evidence>
<dbReference type="GO" id="GO:0004114">
    <property type="term" value="F:3',5'-cyclic-nucleotide phosphodiesterase activity"/>
    <property type="evidence" value="ECO:0007669"/>
    <property type="project" value="UniProtKB-EC"/>
</dbReference>
<dbReference type="FunFam" id="1.10.1300.10:FF:000008">
    <property type="entry name" value="Phosphodiesterase"/>
    <property type="match status" value="1"/>
</dbReference>
<keyword evidence="6 18" id="KW-0812">Transmembrane</keyword>
<protein>
    <recommendedName>
        <fullName evidence="16">Phosphodiesterase</fullName>
        <ecNumber evidence="16">3.1.4.-</ecNumber>
    </recommendedName>
</protein>
<evidence type="ECO:0000256" key="3">
    <source>
        <dbReference type="ARBA" id="ARBA00004141"/>
    </source>
</evidence>
<dbReference type="InterPro" id="IPR002073">
    <property type="entry name" value="PDEase_catalytic_dom"/>
</dbReference>
<keyword evidence="11" id="KW-0114">cAMP</keyword>
<evidence type="ECO:0000256" key="10">
    <source>
        <dbReference type="ARBA" id="ARBA00023136"/>
    </source>
</evidence>
<evidence type="ECO:0000313" key="20">
    <source>
        <dbReference type="Ensembl" id="ENSSLUP00000028486.1"/>
    </source>
</evidence>
<evidence type="ECO:0000256" key="6">
    <source>
        <dbReference type="ARBA" id="ARBA00022692"/>
    </source>
</evidence>
<evidence type="ECO:0000256" key="18">
    <source>
        <dbReference type="SAM" id="Phobius"/>
    </source>
</evidence>
<keyword evidence="7 16" id="KW-0479">Metal-binding</keyword>
<evidence type="ECO:0000256" key="15">
    <source>
        <dbReference type="ARBA" id="ARBA00060946"/>
    </source>
</evidence>
<feature type="region of interest" description="Disordered" evidence="17">
    <location>
        <begin position="1014"/>
        <end position="1077"/>
    </location>
</feature>